<dbReference type="SUPFAM" id="SSF53335">
    <property type="entry name" value="S-adenosyl-L-methionine-dependent methyltransferases"/>
    <property type="match status" value="1"/>
</dbReference>
<proteinExistence type="predicted"/>
<dbReference type="EMBL" id="AP027151">
    <property type="protein sequence ID" value="BDV43441.1"/>
    <property type="molecule type" value="Genomic_DNA"/>
</dbReference>
<dbReference type="PANTHER" id="PTHR43464">
    <property type="entry name" value="METHYLTRANSFERASE"/>
    <property type="match status" value="1"/>
</dbReference>
<dbReference type="Proteomes" id="UP001317705">
    <property type="component" value="Chromosome"/>
</dbReference>
<keyword evidence="3" id="KW-1185">Reference proteome</keyword>
<evidence type="ECO:0000313" key="3">
    <source>
        <dbReference type="Proteomes" id="UP001317705"/>
    </source>
</evidence>
<protein>
    <recommendedName>
        <fullName evidence="1">Methyltransferase type 11 domain-containing protein</fullName>
    </recommendedName>
</protein>
<accession>A0ABM8ELL0</accession>
<feature type="domain" description="Methyltransferase type 11" evidence="1">
    <location>
        <begin position="45"/>
        <end position="138"/>
    </location>
</feature>
<dbReference type="Gene3D" id="3.40.50.150">
    <property type="entry name" value="Vaccinia Virus protein VP39"/>
    <property type="match status" value="1"/>
</dbReference>
<dbReference type="RefSeq" id="WP_281999554.1">
    <property type="nucleotide sequence ID" value="NZ_AP027151.1"/>
</dbReference>
<gene>
    <name evidence="2" type="ORF">GURASL_23640</name>
</gene>
<dbReference type="InterPro" id="IPR029063">
    <property type="entry name" value="SAM-dependent_MTases_sf"/>
</dbReference>
<dbReference type="InterPro" id="IPR013216">
    <property type="entry name" value="Methyltransf_11"/>
</dbReference>
<dbReference type="Pfam" id="PF08241">
    <property type="entry name" value="Methyltransf_11"/>
    <property type="match status" value="1"/>
</dbReference>
<organism evidence="2 3">
    <name type="scientific">Geotalea uraniireducens</name>
    <dbReference type="NCBI Taxonomy" id="351604"/>
    <lineage>
        <taxon>Bacteria</taxon>
        <taxon>Pseudomonadati</taxon>
        <taxon>Thermodesulfobacteriota</taxon>
        <taxon>Desulfuromonadia</taxon>
        <taxon>Geobacterales</taxon>
        <taxon>Geobacteraceae</taxon>
        <taxon>Geotalea</taxon>
    </lineage>
</organism>
<name>A0ABM8ELL0_9BACT</name>
<dbReference type="CDD" id="cd02440">
    <property type="entry name" value="AdoMet_MTases"/>
    <property type="match status" value="1"/>
</dbReference>
<dbReference type="PANTHER" id="PTHR43464:SF83">
    <property type="entry name" value="MALONYL-[ACYL-CARRIER PROTEIN] O-METHYLTRANSFERASE"/>
    <property type="match status" value="1"/>
</dbReference>
<evidence type="ECO:0000259" key="1">
    <source>
        <dbReference type="Pfam" id="PF08241"/>
    </source>
</evidence>
<evidence type="ECO:0000313" key="2">
    <source>
        <dbReference type="EMBL" id="BDV43441.1"/>
    </source>
</evidence>
<reference evidence="2 3" key="1">
    <citation type="submission" date="2022-12" db="EMBL/GenBank/DDBJ databases">
        <title>Polyphasic characterization of Geotalea uranireducens NIT-SL11 newly isolated from a complex of sewage sludge and microbially reduced graphene oxide.</title>
        <authorList>
            <person name="Xie L."/>
            <person name="Yoshida N."/>
            <person name="Meng L."/>
        </authorList>
    </citation>
    <scope>NUCLEOTIDE SEQUENCE [LARGE SCALE GENOMIC DNA]</scope>
    <source>
        <strain evidence="2 3">NIT-SL11</strain>
    </source>
</reference>
<sequence length="265" mass="29850">MNSQHNKKSYKDICPSGGDTGATLNLHKRLSILTKYITLPNARVLDAGCGSGQYLVSLLGLGVDAWGVEYFDNKVNIFRKANPEYASRILCGDISVLPFPDNNFDVVLLNEVLEHVPNIEASLAEINRVLKQDGVLVVFSPNRFYPFETHEVRLKLLGIKIPHAFPGIPYLPLFIGTKLFDYEARNFWPHQLINLLNCNSFTVIDTNFIVQTFENISGHQPKLVKCVTPILRKLFSLMELIPFVRAIFSVSQICVAKRFNDIVGQ</sequence>